<dbReference type="CDD" id="cd03801">
    <property type="entry name" value="GT4_PimA-like"/>
    <property type="match status" value="1"/>
</dbReference>
<dbReference type="EMBL" id="CADCVE010000090">
    <property type="protein sequence ID" value="CAA9462391.1"/>
    <property type="molecule type" value="Genomic_DNA"/>
</dbReference>
<evidence type="ECO:0000256" key="2">
    <source>
        <dbReference type="ARBA" id="ARBA00022679"/>
    </source>
</evidence>
<name>A0A6J4RAS9_9ACTN</name>
<dbReference type="PANTHER" id="PTHR45947:SF3">
    <property type="entry name" value="SULFOQUINOVOSYL TRANSFERASE SQD2"/>
    <property type="match status" value="1"/>
</dbReference>
<feature type="domain" description="Glycosyl transferase family 1" evidence="3">
    <location>
        <begin position="417"/>
        <end position="482"/>
    </location>
</feature>
<sequence>MPDNIVAVPEYYSLTAALTRWQQVAFAILKEMNLIMTHGYMLSGTGSNIYVQNLCRALAEMGHHIHLLCQEADPLTFDFVNGHYRVGEGSVEMLGEKAPPYPGSCSVYQPEIGDLLPVYVYDDYPGWRVKTFLDLSETEFENYVTKNVAAVRAVLKYSEATGAVTNHSVPGPEIMRQALAGTGVPYVSIVHGSCLQYVARRSKFYMQVANSGLSEATSIVALSTHSAGTIAEDFPHLEGLTIALPGGVDTSLFRPGALDPHVTETLIGGPGRGPEQTESLREVLDRFSEMGSAADLARELKAISNRYEPRRHDTDAGVRIRKLLDGDEPVILYVGKLIHSKGVHCLLSAFARVRRETYARLLVIGYGTFREGLEALIFALSTGNRRVVELLANHGRLFEGGQDSAMEHFEVTKELIDDAAGMVKDVEFVGPLYHAELARVLPAAEVGVVPSIFPETFGLVAAELAASSVPPFVADHSGLREAGGFVGRGLPFDVQVSLQGDFGDNLAQALAAYLALPAEERQRCREIVRRNSVEDLSWGSLAGRMAEIAGGKAPMDRTR</sequence>
<dbReference type="GO" id="GO:1901137">
    <property type="term" value="P:carbohydrate derivative biosynthetic process"/>
    <property type="evidence" value="ECO:0007669"/>
    <property type="project" value="UniProtKB-ARBA"/>
</dbReference>
<dbReference type="AlphaFoldDB" id="A0A6J4RAS9"/>
<dbReference type="SUPFAM" id="SSF53756">
    <property type="entry name" value="UDP-Glycosyltransferase/glycogen phosphorylase"/>
    <property type="match status" value="1"/>
</dbReference>
<gene>
    <name evidence="5" type="ORF">AVDCRST_MAG28-3525</name>
</gene>
<dbReference type="Pfam" id="PF00534">
    <property type="entry name" value="Glycos_transf_1"/>
    <property type="match status" value="2"/>
</dbReference>
<keyword evidence="1" id="KW-0328">Glycosyltransferase</keyword>
<organism evidence="5">
    <name type="scientific">uncultured Rubrobacteraceae bacterium</name>
    <dbReference type="NCBI Taxonomy" id="349277"/>
    <lineage>
        <taxon>Bacteria</taxon>
        <taxon>Bacillati</taxon>
        <taxon>Actinomycetota</taxon>
        <taxon>Rubrobacteria</taxon>
        <taxon>Rubrobacterales</taxon>
        <taxon>Rubrobacteraceae</taxon>
        <taxon>environmental samples</taxon>
    </lineage>
</organism>
<dbReference type="InterPro" id="IPR050194">
    <property type="entry name" value="Glycosyltransferase_grp1"/>
</dbReference>
<evidence type="ECO:0000313" key="5">
    <source>
        <dbReference type="EMBL" id="CAA9462391.1"/>
    </source>
</evidence>
<dbReference type="Gene3D" id="3.40.50.2000">
    <property type="entry name" value="Glycogen Phosphorylase B"/>
    <property type="match status" value="2"/>
</dbReference>
<dbReference type="GO" id="GO:0016757">
    <property type="term" value="F:glycosyltransferase activity"/>
    <property type="evidence" value="ECO:0007669"/>
    <property type="project" value="UniProtKB-KW"/>
</dbReference>
<reference evidence="5" key="1">
    <citation type="submission" date="2020-02" db="EMBL/GenBank/DDBJ databases">
        <authorList>
            <person name="Meier V. D."/>
        </authorList>
    </citation>
    <scope>NUCLEOTIDE SEQUENCE</scope>
    <source>
        <strain evidence="5">AVDCRST_MAG28</strain>
    </source>
</reference>
<keyword evidence="2 5" id="KW-0808">Transferase</keyword>
<proteinExistence type="predicted"/>
<dbReference type="InterPro" id="IPR001296">
    <property type="entry name" value="Glyco_trans_1"/>
</dbReference>
<dbReference type="InterPro" id="IPR028098">
    <property type="entry name" value="Glyco_trans_4-like_N"/>
</dbReference>
<evidence type="ECO:0000256" key="1">
    <source>
        <dbReference type="ARBA" id="ARBA00022676"/>
    </source>
</evidence>
<dbReference type="Pfam" id="PF13579">
    <property type="entry name" value="Glyco_trans_4_4"/>
    <property type="match status" value="1"/>
</dbReference>
<accession>A0A6J4RAS9</accession>
<evidence type="ECO:0000259" key="3">
    <source>
        <dbReference type="Pfam" id="PF00534"/>
    </source>
</evidence>
<dbReference type="PANTHER" id="PTHR45947">
    <property type="entry name" value="SULFOQUINOVOSYL TRANSFERASE SQD2"/>
    <property type="match status" value="1"/>
</dbReference>
<feature type="domain" description="Glycosyl transferase family 1" evidence="3">
    <location>
        <begin position="322"/>
        <end position="383"/>
    </location>
</feature>
<protein>
    <submittedName>
        <fullName evidence="5">Glycosyl transferase, group 1</fullName>
    </submittedName>
</protein>
<feature type="domain" description="Glycosyltransferase subfamily 4-like N-terminal" evidence="4">
    <location>
        <begin position="45"/>
        <end position="232"/>
    </location>
</feature>
<evidence type="ECO:0000259" key="4">
    <source>
        <dbReference type="Pfam" id="PF13579"/>
    </source>
</evidence>